<dbReference type="AlphaFoldDB" id="A0A9Q1HKK5"/>
<comment type="caution">
    <text evidence="2">The sequence shown here is derived from an EMBL/GenBank/DDBJ whole genome shotgun (WGS) entry which is preliminary data.</text>
</comment>
<evidence type="ECO:0000313" key="2">
    <source>
        <dbReference type="EMBL" id="KAJ8048616.1"/>
    </source>
</evidence>
<name>A0A9Q1HKK5_HOLLE</name>
<organism evidence="2 3">
    <name type="scientific">Holothuria leucospilota</name>
    <name type="common">Black long sea cucumber</name>
    <name type="synonym">Mertensiothuria leucospilota</name>
    <dbReference type="NCBI Taxonomy" id="206669"/>
    <lineage>
        <taxon>Eukaryota</taxon>
        <taxon>Metazoa</taxon>
        <taxon>Echinodermata</taxon>
        <taxon>Eleutherozoa</taxon>
        <taxon>Echinozoa</taxon>
        <taxon>Holothuroidea</taxon>
        <taxon>Aspidochirotacea</taxon>
        <taxon>Aspidochirotida</taxon>
        <taxon>Holothuriidae</taxon>
        <taxon>Holothuria</taxon>
    </lineage>
</organism>
<feature type="transmembrane region" description="Helical" evidence="1">
    <location>
        <begin position="24"/>
        <end position="49"/>
    </location>
</feature>
<protein>
    <submittedName>
        <fullName evidence="2">Uncharacterized protein</fullName>
    </submittedName>
</protein>
<gene>
    <name evidence="2" type="ORF">HOLleu_00996</name>
</gene>
<evidence type="ECO:0000256" key="1">
    <source>
        <dbReference type="SAM" id="Phobius"/>
    </source>
</evidence>
<keyword evidence="1" id="KW-1133">Transmembrane helix</keyword>
<reference evidence="2" key="1">
    <citation type="submission" date="2021-10" db="EMBL/GenBank/DDBJ databases">
        <title>Tropical sea cucumber genome reveals ecological adaptation and Cuvierian tubules defense mechanism.</title>
        <authorList>
            <person name="Chen T."/>
        </authorList>
    </citation>
    <scope>NUCLEOTIDE SEQUENCE</scope>
    <source>
        <strain evidence="2">Nanhai2018</strain>
        <tissue evidence="2">Muscle</tissue>
    </source>
</reference>
<dbReference type="EMBL" id="JAIZAY010000001">
    <property type="protein sequence ID" value="KAJ8048616.1"/>
    <property type="molecule type" value="Genomic_DNA"/>
</dbReference>
<keyword evidence="1" id="KW-0812">Transmembrane</keyword>
<accession>A0A9Q1HKK5</accession>
<proteinExistence type="predicted"/>
<evidence type="ECO:0000313" key="3">
    <source>
        <dbReference type="Proteomes" id="UP001152320"/>
    </source>
</evidence>
<sequence>MDMTVSRDVRTRAMILKTIASEAYFVWCIHLVVVVTLGLVDSTVMLLVMKIPLGRAAYKPVTVRLMNVIGIQVNV</sequence>
<keyword evidence="3" id="KW-1185">Reference proteome</keyword>
<dbReference type="Proteomes" id="UP001152320">
    <property type="component" value="Chromosome 1"/>
</dbReference>
<keyword evidence="1" id="KW-0472">Membrane</keyword>